<keyword evidence="2" id="KW-1185">Reference proteome</keyword>
<dbReference type="InterPro" id="IPR019853">
    <property type="entry name" value="GldB-like"/>
</dbReference>
<proteinExistence type="predicted"/>
<protein>
    <recommendedName>
        <fullName evidence="3">Gliding motility-associated lipoprotein GldB</fullName>
    </recommendedName>
</protein>
<sequence length="336" mass="39208">MRTGIYVLWLISLLGLFSCGNDVDKIPDISDIKVDVQIRRLEREIFSLNGKEDIRKYLNNNPVLARDLFLTNRFPPEQIVHQLDAFLNYTYNDTLYQEVQMAFPNTKRLESEIAELYKYIKYYFPDFKELPVYTVVSGFGNFGFGNDIHISPSGIYIGLDYFAGNETSYRPEVPGYILKRYHPEYITPTIAQHLSSSFIKQGEGQTMLDEMILYGKAHYFTDKVLPTVNDSLKWGYSGQELAGCYHNEGKIYAHFVDQNLLFESNHFKKRKYIAERPHVNEIDKECPGRIGQWLGMRIVESYAQKHSNESLAQVLVEEDAQSFFQRSYYRPEKKKK</sequence>
<organism evidence="1 2">
    <name type="scientific">Sediminitomix flava</name>
    <dbReference type="NCBI Taxonomy" id="379075"/>
    <lineage>
        <taxon>Bacteria</taxon>
        <taxon>Pseudomonadati</taxon>
        <taxon>Bacteroidota</taxon>
        <taxon>Cytophagia</taxon>
        <taxon>Cytophagales</taxon>
        <taxon>Flammeovirgaceae</taxon>
        <taxon>Sediminitomix</taxon>
    </lineage>
</organism>
<reference evidence="1 2" key="1">
    <citation type="submission" date="2018-03" db="EMBL/GenBank/DDBJ databases">
        <title>Genomic Encyclopedia of Archaeal and Bacterial Type Strains, Phase II (KMG-II): from individual species to whole genera.</title>
        <authorList>
            <person name="Goeker M."/>
        </authorList>
    </citation>
    <scope>NUCLEOTIDE SEQUENCE [LARGE SCALE GENOMIC DNA]</scope>
    <source>
        <strain evidence="1 2">DSM 28229</strain>
    </source>
</reference>
<dbReference type="Pfam" id="PF25594">
    <property type="entry name" value="GldB_lipo"/>
    <property type="match status" value="1"/>
</dbReference>
<accession>A0A315Z8K8</accession>
<evidence type="ECO:0000313" key="2">
    <source>
        <dbReference type="Proteomes" id="UP000245535"/>
    </source>
</evidence>
<name>A0A315Z8K8_SEDFL</name>
<dbReference type="EMBL" id="QGDO01000004">
    <property type="protein sequence ID" value="PWJ40895.1"/>
    <property type="molecule type" value="Genomic_DNA"/>
</dbReference>
<dbReference type="OrthoDB" id="976022at2"/>
<comment type="caution">
    <text evidence="1">The sequence shown here is derived from an EMBL/GenBank/DDBJ whole genome shotgun (WGS) entry which is preliminary data.</text>
</comment>
<dbReference type="Proteomes" id="UP000245535">
    <property type="component" value="Unassembled WGS sequence"/>
</dbReference>
<dbReference type="AlphaFoldDB" id="A0A315Z8K8"/>
<dbReference type="PROSITE" id="PS51257">
    <property type="entry name" value="PROKAR_LIPOPROTEIN"/>
    <property type="match status" value="1"/>
</dbReference>
<evidence type="ECO:0000313" key="1">
    <source>
        <dbReference type="EMBL" id="PWJ40895.1"/>
    </source>
</evidence>
<evidence type="ECO:0008006" key="3">
    <source>
        <dbReference type="Google" id="ProtNLM"/>
    </source>
</evidence>
<gene>
    <name evidence="1" type="ORF">BC781_104155</name>
</gene>
<dbReference type="RefSeq" id="WP_109619737.1">
    <property type="nucleotide sequence ID" value="NZ_QGDO01000004.1"/>
</dbReference>